<comment type="caution">
    <text evidence="3">The sequence shown here is derived from an EMBL/GenBank/DDBJ whole genome shotgun (WGS) entry which is preliminary data.</text>
</comment>
<evidence type="ECO:0000313" key="3">
    <source>
        <dbReference type="EMBL" id="GAB0209280.1"/>
    </source>
</evidence>
<evidence type="ECO:0000313" key="4">
    <source>
        <dbReference type="Proteomes" id="UP001623348"/>
    </source>
</evidence>
<feature type="domain" description="Reverse transcriptase" evidence="2">
    <location>
        <begin position="8"/>
        <end position="95"/>
    </location>
</feature>
<dbReference type="Proteomes" id="UP001623348">
    <property type="component" value="Unassembled WGS sequence"/>
</dbReference>
<proteinExistence type="predicted"/>
<dbReference type="EMBL" id="BAAFJT010000303">
    <property type="protein sequence ID" value="GAB0209280.1"/>
    <property type="molecule type" value="Genomic_DNA"/>
</dbReference>
<keyword evidence="3" id="KW-0649">Protein kinase inhibitor</keyword>
<keyword evidence="4" id="KW-1185">Reference proteome</keyword>
<evidence type="ECO:0000256" key="1">
    <source>
        <dbReference type="SAM" id="MobiDB-lite"/>
    </source>
</evidence>
<accession>A0ABC9YJ13</accession>
<evidence type="ECO:0000259" key="2">
    <source>
        <dbReference type="Pfam" id="PF00078"/>
    </source>
</evidence>
<feature type="region of interest" description="Disordered" evidence="1">
    <location>
        <begin position="159"/>
        <end position="195"/>
    </location>
</feature>
<dbReference type="GO" id="GO:0004860">
    <property type="term" value="F:protein kinase inhibitor activity"/>
    <property type="evidence" value="ECO:0007669"/>
    <property type="project" value="UniProtKB-KW"/>
</dbReference>
<dbReference type="Pfam" id="PF00078">
    <property type="entry name" value="RVT_1"/>
    <property type="match status" value="1"/>
</dbReference>
<organism evidence="3 4">
    <name type="scientific">Grus japonensis</name>
    <name type="common">Japanese crane</name>
    <name type="synonym">Red-crowned crane</name>
    <dbReference type="NCBI Taxonomy" id="30415"/>
    <lineage>
        <taxon>Eukaryota</taxon>
        <taxon>Metazoa</taxon>
        <taxon>Chordata</taxon>
        <taxon>Craniata</taxon>
        <taxon>Vertebrata</taxon>
        <taxon>Euteleostomi</taxon>
        <taxon>Archelosauria</taxon>
        <taxon>Archosauria</taxon>
        <taxon>Dinosauria</taxon>
        <taxon>Saurischia</taxon>
        <taxon>Theropoda</taxon>
        <taxon>Coelurosauria</taxon>
        <taxon>Aves</taxon>
        <taxon>Neognathae</taxon>
        <taxon>Neoaves</taxon>
        <taxon>Gruiformes</taxon>
        <taxon>Gruidae</taxon>
        <taxon>Grus</taxon>
    </lineage>
</organism>
<name>A0ABC9YJ13_GRUJA</name>
<dbReference type="AlphaFoldDB" id="A0ABC9YJ13"/>
<gene>
    <name evidence="3" type="ORF">GRJ2_003393700</name>
</gene>
<dbReference type="PANTHER" id="PTHR33332">
    <property type="entry name" value="REVERSE TRANSCRIPTASE DOMAIN-CONTAINING PROTEIN"/>
    <property type="match status" value="1"/>
</dbReference>
<reference evidence="3 4" key="1">
    <citation type="submission" date="2024-06" db="EMBL/GenBank/DDBJ databases">
        <title>The draft genome of Grus japonensis, version 3.</title>
        <authorList>
            <person name="Nabeshima K."/>
            <person name="Suzuki S."/>
            <person name="Onuma M."/>
        </authorList>
    </citation>
    <scope>NUCLEOTIDE SEQUENCE [LARGE SCALE GENOMIC DNA]</scope>
    <source>
        <strain evidence="3 4">451A</strain>
    </source>
</reference>
<feature type="compositionally biased region" description="Basic and acidic residues" evidence="1">
    <location>
        <begin position="170"/>
        <end position="188"/>
    </location>
</feature>
<protein>
    <submittedName>
        <fullName evidence="3">cAMP-dependent protein kinase inhibitor alpha</fullName>
    </submittedName>
</protein>
<sequence length="195" mass="21472">MSLPQEVHKGSVWGPALFNIFVSNMDSGIERTLSKFADDTKLCGAADTLEGRDVIQRDLDRLERWARANHMKFNKAKCKVLHVGRCNPKHNYMLGREWIESSPEEKDLGVLIDEKLNMSQQCALAAQKANRVLGCIKRGVTSRSREVILPLCSGETPPGVLHPALGSPVQERHGAVGESPEEGHEADQRAGAPLL</sequence>
<dbReference type="InterPro" id="IPR000477">
    <property type="entry name" value="RT_dom"/>
</dbReference>